<proteinExistence type="predicted"/>
<keyword evidence="3" id="KW-1185">Reference proteome</keyword>
<dbReference type="VEuPathDB" id="FungiDB:CH63R_08759"/>
<gene>
    <name evidence="2" type="ORF">CH63R_08759</name>
</gene>
<organism evidence="2 3">
    <name type="scientific">Colletotrichum higginsianum (strain IMI 349063)</name>
    <name type="common">Crucifer anthracnose fungus</name>
    <dbReference type="NCBI Taxonomy" id="759273"/>
    <lineage>
        <taxon>Eukaryota</taxon>
        <taxon>Fungi</taxon>
        <taxon>Dikarya</taxon>
        <taxon>Ascomycota</taxon>
        <taxon>Pezizomycotina</taxon>
        <taxon>Sordariomycetes</taxon>
        <taxon>Hypocreomycetidae</taxon>
        <taxon>Glomerellales</taxon>
        <taxon>Glomerellaceae</taxon>
        <taxon>Colletotrichum</taxon>
        <taxon>Colletotrichum destructivum species complex</taxon>
    </lineage>
</organism>
<dbReference type="RefSeq" id="XP_018155756.1">
    <property type="nucleotide sequence ID" value="XM_018303733.1"/>
</dbReference>
<dbReference type="SUPFAM" id="SSF51695">
    <property type="entry name" value="PLC-like phosphodiesterases"/>
    <property type="match status" value="1"/>
</dbReference>
<dbReference type="PANTHER" id="PTHR13593:SF113">
    <property type="entry name" value="SI:DKEY-266F7.9"/>
    <property type="match status" value="1"/>
</dbReference>
<evidence type="ECO:0000313" key="3">
    <source>
        <dbReference type="Proteomes" id="UP000092177"/>
    </source>
</evidence>
<dbReference type="AlphaFoldDB" id="A0A1B7Y5G6"/>
<dbReference type="GO" id="GO:0008081">
    <property type="term" value="F:phosphoric diester hydrolase activity"/>
    <property type="evidence" value="ECO:0007669"/>
    <property type="project" value="InterPro"/>
</dbReference>
<protein>
    <submittedName>
        <fullName evidence="2">1-phosphatidylinositol phosphodiesterase</fullName>
    </submittedName>
</protein>
<feature type="domain" description="Phosphatidylinositol-specific phospholipase C X" evidence="1">
    <location>
        <begin position="170"/>
        <end position="311"/>
    </location>
</feature>
<dbReference type="KEGG" id="chig:CH63R_08759"/>
<dbReference type="InterPro" id="IPR017946">
    <property type="entry name" value="PLC-like_Pdiesterase_TIM-brl"/>
</dbReference>
<accession>A0A1B7Y5G6</accession>
<dbReference type="GeneID" id="28867840"/>
<dbReference type="PROSITE" id="PS50007">
    <property type="entry name" value="PIPLC_X_DOMAIN"/>
    <property type="match status" value="1"/>
</dbReference>
<evidence type="ECO:0000259" key="1">
    <source>
        <dbReference type="SMART" id="SM00148"/>
    </source>
</evidence>
<dbReference type="InterPro" id="IPR051057">
    <property type="entry name" value="PI-PLC_domain"/>
</dbReference>
<dbReference type="InterPro" id="IPR000909">
    <property type="entry name" value="PLipase_C_PInositol-sp_X_dom"/>
</dbReference>
<name>A0A1B7Y5G6_COLHI</name>
<dbReference type="Proteomes" id="UP000092177">
    <property type="component" value="Chromosome 6"/>
</dbReference>
<dbReference type="OrthoDB" id="1046782at2759"/>
<dbReference type="EMBL" id="LTAN01000006">
    <property type="protein sequence ID" value="OBR07238.1"/>
    <property type="molecule type" value="Genomic_DNA"/>
</dbReference>
<dbReference type="PANTHER" id="PTHR13593">
    <property type="match status" value="1"/>
</dbReference>
<sequence>MLILDSFPTMAVGSPSKNPVQARLEALQAKYPQYHIVLWYSDAGSCFNFLPGTRWVGRTSEEIPTSRTLPTFRNGTRHFECYFIIEGTFEYDHKMMRSNNYSTYVVSTAEFDFEKKQCIMRPKPEFSASCWMKYLDDDLSLKDLTLPGTRCSSATSVWINDAGDLDVEPQIEDRRLKSRILEMHKYHKNSILNQLKSGVRLLDLRCDGLRTLRHGPLTIEKQLDDALDQVKTFLTDNDSETVMVMLSFSSATAAYDAAKPWSEGYSVKADDVPEHFNKDVSRDMQRDKDLYTGTEWPRLGDVRGQAVIFRGWGLDSDADRWALDCRLPAWDSVNGSLPSTKAAELAEQRWSEIVEDFRSHDSLKSIVLAASLNHDPGCDTTWIPPLHTAPILQKKAEEHISQCPRQLQRLWIYGDDMDEKTNMAIAKLNIWGSDDEGVNRPPPPVASKTA</sequence>
<dbReference type="SMART" id="SM00148">
    <property type="entry name" value="PLCXc"/>
    <property type="match status" value="1"/>
</dbReference>
<comment type="caution">
    <text evidence="2">The sequence shown here is derived from an EMBL/GenBank/DDBJ whole genome shotgun (WGS) entry which is preliminary data.</text>
</comment>
<dbReference type="Gene3D" id="3.20.20.190">
    <property type="entry name" value="Phosphatidylinositol (PI) phosphodiesterase"/>
    <property type="match status" value="1"/>
</dbReference>
<evidence type="ECO:0000313" key="2">
    <source>
        <dbReference type="EMBL" id="OBR07238.1"/>
    </source>
</evidence>
<reference evidence="3" key="1">
    <citation type="journal article" date="2017" name="BMC Genomics">
        <title>Gapless genome assembly of Colletotrichum higginsianum reveals chromosome structure and association of transposable elements with secondary metabolite gene clusters.</title>
        <authorList>
            <person name="Dallery J.-F."/>
            <person name="Lapalu N."/>
            <person name="Zampounis A."/>
            <person name="Pigne S."/>
            <person name="Luyten I."/>
            <person name="Amselem J."/>
            <person name="Wittenberg A.H.J."/>
            <person name="Zhou S."/>
            <person name="de Queiroz M.V."/>
            <person name="Robin G.P."/>
            <person name="Auger A."/>
            <person name="Hainaut M."/>
            <person name="Henrissat B."/>
            <person name="Kim K.-T."/>
            <person name="Lee Y.-H."/>
            <person name="Lespinet O."/>
            <person name="Schwartz D.C."/>
            <person name="Thon M.R."/>
            <person name="O'Connell R.J."/>
        </authorList>
    </citation>
    <scope>NUCLEOTIDE SEQUENCE [LARGE SCALE GENOMIC DNA]</scope>
    <source>
        <strain evidence="3">IMI 349063</strain>
    </source>
</reference>
<dbReference type="GO" id="GO:0006629">
    <property type="term" value="P:lipid metabolic process"/>
    <property type="evidence" value="ECO:0007669"/>
    <property type="project" value="InterPro"/>
</dbReference>